<dbReference type="Pfam" id="PF10411">
    <property type="entry name" value="DsbC_N"/>
    <property type="match status" value="1"/>
</dbReference>
<evidence type="ECO:0000256" key="1">
    <source>
        <dbReference type="ARBA" id="ARBA00004418"/>
    </source>
</evidence>
<dbReference type="EMBL" id="UIGI01000002">
    <property type="protein sequence ID" value="SUY92900.1"/>
    <property type="molecule type" value="Genomic_DNA"/>
</dbReference>
<evidence type="ECO:0000256" key="3">
    <source>
        <dbReference type="ARBA" id="ARBA00022729"/>
    </source>
</evidence>
<proteinExistence type="inferred from homology"/>
<feature type="signal peptide" evidence="7">
    <location>
        <begin position="1"/>
        <end position="23"/>
    </location>
</feature>
<evidence type="ECO:0000259" key="8">
    <source>
        <dbReference type="Pfam" id="PF10411"/>
    </source>
</evidence>
<dbReference type="InterPro" id="IPR012336">
    <property type="entry name" value="Thioredoxin-like_fold"/>
</dbReference>
<dbReference type="InterPro" id="IPR036249">
    <property type="entry name" value="Thioredoxin-like_sf"/>
</dbReference>
<evidence type="ECO:0000256" key="4">
    <source>
        <dbReference type="ARBA" id="ARBA00022764"/>
    </source>
</evidence>
<dbReference type="Gene3D" id="3.10.450.70">
    <property type="entry name" value="Disulphide bond isomerase, DsbC/G, N-terminal"/>
    <property type="match status" value="1"/>
</dbReference>
<dbReference type="InterPro" id="IPR033954">
    <property type="entry name" value="DiS-bond_Isoase_DsbC/G"/>
</dbReference>
<keyword evidence="6 7" id="KW-0676">Redox-active center</keyword>
<organism evidence="10 11">
    <name type="scientific">Buttiauxella agrestis</name>
    <dbReference type="NCBI Taxonomy" id="82977"/>
    <lineage>
        <taxon>Bacteria</taxon>
        <taxon>Pseudomonadati</taxon>
        <taxon>Pseudomonadota</taxon>
        <taxon>Gammaproteobacteria</taxon>
        <taxon>Enterobacterales</taxon>
        <taxon>Enterobacteriaceae</taxon>
        <taxon>Buttiauxella</taxon>
    </lineage>
</organism>
<feature type="domain" description="Thioredoxin-like fold" evidence="9">
    <location>
        <begin position="114"/>
        <end position="238"/>
    </location>
</feature>
<comment type="similarity">
    <text evidence="2 7">Belongs to the thioredoxin family. DsbC subfamily.</text>
</comment>
<evidence type="ECO:0000313" key="11">
    <source>
        <dbReference type="Proteomes" id="UP000255528"/>
    </source>
</evidence>
<dbReference type="GO" id="GO:0042597">
    <property type="term" value="C:periplasmic space"/>
    <property type="evidence" value="ECO:0007669"/>
    <property type="project" value="UniProtKB-SubCell"/>
</dbReference>
<feature type="chain" id="PRO_5016485084" description="Thiol:disulfide interchange protein" evidence="7">
    <location>
        <begin position="24"/>
        <end position="247"/>
    </location>
</feature>
<comment type="subcellular location">
    <subcellularLocation>
        <location evidence="1 7">Periplasm</location>
    </subcellularLocation>
</comment>
<name>A0A381KNG3_9ENTR</name>
<sequence>MNKKVLAGLIFALCGLAPLIAKSTEVSVLSENALQKLKDVGLTIEHTEPSPVSGIFTVVSQQGVSYVDKEGDYIFTGSLFKVNGKDVENTTEQAVLKGVRSFVDRTKVIEYKSPQEKYSLAIFTDITCGFCQKLHHDIDSYQKAGITIKFLAFPRAGLNSVVANNMAKIWCAADPAKALTDAMNSSNLPEGRPDDKCSDIIKSHYQIASTIPLQGTPTMVTLSGKPQVFTGWLSPDSIVKQMEASAK</sequence>
<dbReference type="Proteomes" id="UP000255528">
    <property type="component" value="Unassembled WGS sequence"/>
</dbReference>
<dbReference type="CDD" id="cd03020">
    <property type="entry name" value="DsbA_DsbC_DsbG"/>
    <property type="match status" value="1"/>
</dbReference>
<dbReference type="AlphaFoldDB" id="A0A381KNG3"/>
<evidence type="ECO:0000256" key="5">
    <source>
        <dbReference type="ARBA" id="ARBA00023157"/>
    </source>
</evidence>
<keyword evidence="3 7" id="KW-0732">Signal</keyword>
<dbReference type="InterPro" id="IPR051470">
    <property type="entry name" value="Thiol:disulfide_interchange"/>
</dbReference>
<dbReference type="PANTHER" id="PTHR35272">
    <property type="entry name" value="THIOL:DISULFIDE INTERCHANGE PROTEIN DSBC-RELATED"/>
    <property type="match status" value="1"/>
</dbReference>
<evidence type="ECO:0000256" key="6">
    <source>
        <dbReference type="ARBA" id="ARBA00023284"/>
    </source>
</evidence>
<keyword evidence="5" id="KW-1015">Disulfide bond</keyword>
<evidence type="ECO:0000313" key="10">
    <source>
        <dbReference type="EMBL" id="SUY92900.1"/>
    </source>
</evidence>
<comment type="function">
    <text evidence="7">Required for disulfide bond formation in some periplasmic proteins. Acts by transferring its disulfide bond to other proteins and is reduced in the process.</text>
</comment>
<evidence type="ECO:0000256" key="7">
    <source>
        <dbReference type="RuleBase" id="RU364038"/>
    </source>
</evidence>
<feature type="domain" description="Disulphide bond isomerase DsbC/G N-terminal" evidence="8">
    <location>
        <begin position="32"/>
        <end position="88"/>
    </location>
</feature>
<dbReference type="InterPro" id="IPR018950">
    <property type="entry name" value="DiS-bond_isomerase_DsbC/G_N"/>
</dbReference>
<accession>A0A381KNG3</accession>
<dbReference type="SUPFAM" id="SSF54423">
    <property type="entry name" value="DsbC/DsbG N-terminal domain-like"/>
    <property type="match status" value="1"/>
</dbReference>
<dbReference type="Pfam" id="PF13098">
    <property type="entry name" value="Thioredoxin_2"/>
    <property type="match status" value="1"/>
</dbReference>
<evidence type="ECO:0000256" key="2">
    <source>
        <dbReference type="ARBA" id="ARBA00009813"/>
    </source>
</evidence>
<dbReference type="InterPro" id="IPR009094">
    <property type="entry name" value="DiS-bond_isomerase_DsbC/G_N_sf"/>
</dbReference>
<dbReference type="Gene3D" id="3.40.30.10">
    <property type="entry name" value="Glutaredoxin"/>
    <property type="match status" value="1"/>
</dbReference>
<gene>
    <name evidence="10" type="primary">dsbC_2</name>
    <name evidence="10" type="ORF">NCTC12119_04930</name>
</gene>
<keyword evidence="4 7" id="KW-0574">Periplasm</keyword>
<evidence type="ECO:0000259" key="9">
    <source>
        <dbReference type="Pfam" id="PF13098"/>
    </source>
</evidence>
<reference evidence="10 11" key="1">
    <citation type="submission" date="2018-06" db="EMBL/GenBank/DDBJ databases">
        <authorList>
            <consortium name="Pathogen Informatics"/>
            <person name="Doyle S."/>
        </authorList>
    </citation>
    <scope>NUCLEOTIDE SEQUENCE [LARGE SCALE GENOMIC DNA]</scope>
    <source>
        <strain evidence="10 11">NCTC12119</strain>
    </source>
</reference>
<protein>
    <recommendedName>
        <fullName evidence="7">Thiol:disulfide interchange protein</fullName>
    </recommendedName>
</protein>
<dbReference type="PANTHER" id="PTHR35272:SF3">
    <property type="entry name" value="THIOL:DISULFIDE INTERCHANGE PROTEIN DSBC"/>
    <property type="match status" value="1"/>
</dbReference>
<dbReference type="RefSeq" id="WP_115632129.1">
    <property type="nucleotide sequence ID" value="NZ_UIGI01000002.1"/>
</dbReference>
<dbReference type="SUPFAM" id="SSF52833">
    <property type="entry name" value="Thioredoxin-like"/>
    <property type="match status" value="1"/>
</dbReference>